<comment type="pathway">
    <text evidence="1">Protein modification; protein glycosylation.</text>
</comment>
<evidence type="ECO:0000313" key="4">
    <source>
        <dbReference type="EMBL" id="RAK53085.1"/>
    </source>
</evidence>
<dbReference type="Gene3D" id="3.40.50.11380">
    <property type="match status" value="1"/>
</dbReference>
<dbReference type="OrthoDB" id="146908at2"/>
<dbReference type="EMBL" id="QFYQ01000001">
    <property type="protein sequence ID" value="RAK53085.1"/>
    <property type="molecule type" value="Genomic_DNA"/>
</dbReference>
<proteinExistence type="predicted"/>
<sequence length="610" mass="65576">MIDLKALERAAYGRGADRVDLVLGALAALERVQPVGGAETEAAAYTRLAAAIAAVLGDPDLSLSEAEAQSLVINRAIMGSLFAASGFGSTAFALEAMTPAGARLPGLPVGLRRRIEALQGLDTANALSAADVLDLPADEALLVTASLLSTSPVLTPLGAARREALLAAAERLAGARLAPRMTLVAVLASAWMICSYASGPGKHRIKAVFNQVLRRLNAEIGFALPEPASPRPRPERPTMVVVAEVIRSGHVQYRYFGQYLRQLRTRFRLVLAAPQGEIDEHVRPLFDETFGFDPYGPPSFLGDVAGFVAAQAPDIVFWPSVGMARWGPLLANLRLAPIQMTALGHSASTFIPEMDYYLTEEGYVSDPALFSEKVLALPDASLRFERHPRFAPPAPEIRERPEPLRVAIPSNLLKLNPGYLAVLRRILDEAGRAIELHVFPNAGGVRLAALKAASPFLGKAVIHGRTSAQDYAEALNRCDLVLSPFPFGGLHSVVDALRQGLPVVALEGAEPHSRTDSMILRRVGMPEALIAQDEAGYVAAALRLIRDDAWRVELGRRAVALDIDSLLFGDGSTPLGSEVVDAVWQAFRHHEAIMADPRRLWPLTALRNLG</sequence>
<comment type="caution">
    <text evidence="4">The sequence shown here is derived from an EMBL/GenBank/DDBJ whole genome shotgun (WGS) entry which is preliminary data.</text>
</comment>
<evidence type="ECO:0000313" key="5">
    <source>
        <dbReference type="Proteomes" id="UP000249254"/>
    </source>
</evidence>
<dbReference type="PANTHER" id="PTHR44835:SF1">
    <property type="entry name" value="PROTEIN O-GLCNAC TRANSFERASE"/>
    <property type="match status" value="1"/>
</dbReference>
<dbReference type="InterPro" id="IPR051939">
    <property type="entry name" value="Glycosyltr_41/O-GlcNAc_trsf"/>
</dbReference>
<reference evidence="5" key="1">
    <citation type="submission" date="2018-05" db="EMBL/GenBank/DDBJ databases">
        <authorList>
            <person name="Li X."/>
        </authorList>
    </citation>
    <scope>NUCLEOTIDE SEQUENCE [LARGE SCALE GENOMIC DNA]</scope>
    <source>
        <strain evidence="5">LX32</strain>
    </source>
</reference>
<name>A0A328AEX5_9CAUL</name>
<keyword evidence="5" id="KW-1185">Reference proteome</keyword>
<keyword evidence="3" id="KW-0808">Transferase</keyword>
<dbReference type="AlphaFoldDB" id="A0A328AEX5"/>
<evidence type="ECO:0000256" key="2">
    <source>
        <dbReference type="ARBA" id="ARBA00022676"/>
    </source>
</evidence>
<protein>
    <submittedName>
        <fullName evidence="4">Uncharacterized protein</fullName>
    </submittedName>
</protein>
<gene>
    <name evidence="4" type="ORF">DJ017_00325</name>
</gene>
<organism evidence="4 5">
    <name type="scientific">Phenylobacterium soli</name>
    <dbReference type="NCBI Taxonomy" id="2170551"/>
    <lineage>
        <taxon>Bacteria</taxon>
        <taxon>Pseudomonadati</taxon>
        <taxon>Pseudomonadota</taxon>
        <taxon>Alphaproteobacteria</taxon>
        <taxon>Caulobacterales</taxon>
        <taxon>Caulobacteraceae</taxon>
        <taxon>Phenylobacterium</taxon>
    </lineage>
</organism>
<evidence type="ECO:0000256" key="1">
    <source>
        <dbReference type="ARBA" id="ARBA00004922"/>
    </source>
</evidence>
<dbReference type="GO" id="GO:0016757">
    <property type="term" value="F:glycosyltransferase activity"/>
    <property type="evidence" value="ECO:0007669"/>
    <property type="project" value="UniProtKB-KW"/>
</dbReference>
<dbReference type="Gene3D" id="3.40.50.2000">
    <property type="entry name" value="Glycogen Phosphorylase B"/>
    <property type="match status" value="1"/>
</dbReference>
<dbReference type="PANTHER" id="PTHR44835">
    <property type="entry name" value="UDP-N-ACETYLGLUCOSAMINE--PEPTIDE N-ACETYLGLUCOSAMINYLTRANSFERASE SPINDLY-RELATED"/>
    <property type="match status" value="1"/>
</dbReference>
<dbReference type="SUPFAM" id="SSF53756">
    <property type="entry name" value="UDP-Glycosyltransferase/glycogen phosphorylase"/>
    <property type="match status" value="1"/>
</dbReference>
<dbReference type="RefSeq" id="WP_111526838.1">
    <property type="nucleotide sequence ID" value="NZ_JBHRSG010000001.1"/>
</dbReference>
<evidence type="ECO:0000256" key="3">
    <source>
        <dbReference type="ARBA" id="ARBA00022679"/>
    </source>
</evidence>
<dbReference type="Proteomes" id="UP000249254">
    <property type="component" value="Unassembled WGS sequence"/>
</dbReference>
<keyword evidence="2" id="KW-0328">Glycosyltransferase</keyword>
<accession>A0A328AEX5</accession>